<feature type="domain" description="Stc1" evidence="1">
    <location>
        <begin position="24"/>
        <end position="110"/>
    </location>
</feature>
<dbReference type="EMBL" id="KQ964484">
    <property type="protein sequence ID" value="KXN71090.1"/>
    <property type="molecule type" value="Genomic_DNA"/>
</dbReference>
<keyword evidence="3" id="KW-1185">Reference proteome</keyword>
<organism evidence="2 3">
    <name type="scientific">Conidiobolus coronatus (strain ATCC 28846 / CBS 209.66 / NRRL 28638)</name>
    <name type="common">Delacroixia coronata</name>
    <dbReference type="NCBI Taxonomy" id="796925"/>
    <lineage>
        <taxon>Eukaryota</taxon>
        <taxon>Fungi</taxon>
        <taxon>Fungi incertae sedis</taxon>
        <taxon>Zoopagomycota</taxon>
        <taxon>Entomophthoromycotina</taxon>
        <taxon>Entomophthoromycetes</taxon>
        <taxon>Entomophthorales</taxon>
        <taxon>Ancylistaceae</taxon>
        <taxon>Conidiobolus</taxon>
    </lineage>
</organism>
<gene>
    <name evidence="2" type="ORF">CONCODRAFT_78524</name>
</gene>
<dbReference type="InterPro" id="IPR024630">
    <property type="entry name" value="Stc1"/>
</dbReference>
<dbReference type="Pfam" id="PF12898">
    <property type="entry name" value="Stc1"/>
    <property type="match status" value="2"/>
</dbReference>
<name>A0A137P7V8_CONC2</name>
<evidence type="ECO:0000313" key="2">
    <source>
        <dbReference type="EMBL" id="KXN71090.1"/>
    </source>
</evidence>
<reference evidence="2 3" key="1">
    <citation type="journal article" date="2015" name="Genome Biol. Evol.">
        <title>Phylogenomic analyses indicate that early fungi evolved digesting cell walls of algal ancestors of land plants.</title>
        <authorList>
            <person name="Chang Y."/>
            <person name="Wang S."/>
            <person name="Sekimoto S."/>
            <person name="Aerts A.L."/>
            <person name="Choi C."/>
            <person name="Clum A."/>
            <person name="LaButti K.M."/>
            <person name="Lindquist E.A."/>
            <person name="Yee Ngan C."/>
            <person name="Ohm R.A."/>
            <person name="Salamov A.A."/>
            <person name="Grigoriev I.V."/>
            <person name="Spatafora J.W."/>
            <person name="Berbee M.L."/>
        </authorList>
    </citation>
    <scope>NUCLEOTIDE SEQUENCE [LARGE SCALE GENOMIC DNA]</scope>
    <source>
        <strain evidence="2 3">NRRL 28638</strain>
    </source>
</reference>
<proteinExistence type="predicted"/>
<evidence type="ECO:0000313" key="3">
    <source>
        <dbReference type="Proteomes" id="UP000070444"/>
    </source>
</evidence>
<evidence type="ECO:0000259" key="1">
    <source>
        <dbReference type="Pfam" id="PF12898"/>
    </source>
</evidence>
<sequence>MITANKVKRNCFSVNELKPEDLTCSGCGITCKPSDLSLSEKRRVLKRLGVIQKTGGRFSQFTKEEFACKNCKMVNIRKLQCVICRAEKLIHLFYKDEPRNRERGYCIKCTKSAQEESVNSAGYENISIQNFSSIHTSNINQHNNNQLANSDKNSELENTKCKICNSICRGHLCCYFCSTTMPKYRFLTVDNNIEVCHYCLKNPKIVTIINTICEEIKCFICKNKWRIHAFDKDQRNKSDKACCKNCINNTQKELLTSLNNENQTTSSSSNTIISSREPESIQSYVKINTDDTGIQNLIAYGKNSSLKDSGDIIRKYSLKHHILCSECKRVLHINPFAKNQRKKGEKACCKSCMKNYNVSTTSSSITRKTLYCVVCETIWDINAFDMDQRNNRDEACCRKCFEYNQKEDEKSLETDDSDYEP</sequence>
<dbReference type="Proteomes" id="UP000070444">
    <property type="component" value="Unassembled WGS sequence"/>
</dbReference>
<protein>
    <recommendedName>
        <fullName evidence="1">Stc1 domain-containing protein</fullName>
    </recommendedName>
</protein>
<accession>A0A137P7V8</accession>
<feature type="domain" description="Stc1" evidence="1">
    <location>
        <begin position="320"/>
        <end position="353"/>
    </location>
</feature>
<dbReference type="AlphaFoldDB" id="A0A137P7V8"/>